<comment type="caution">
    <text evidence="6">The sequence shown here is derived from an EMBL/GenBank/DDBJ whole genome shotgun (WGS) entry which is preliminary data.</text>
</comment>
<feature type="chain" id="PRO_5040396546" evidence="4">
    <location>
        <begin position="30"/>
        <end position="129"/>
    </location>
</feature>
<evidence type="ECO:0000256" key="1">
    <source>
        <dbReference type="ARBA" id="ARBA00005964"/>
    </source>
</evidence>
<dbReference type="SUPFAM" id="SSF53474">
    <property type="entry name" value="alpha/beta-Hydrolases"/>
    <property type="match status" value="1"/>
</dbReference>
<comment type="similarity">
    <text evidence="1">Belongs to the type-B carboxylesterase/lipase family.</text>
</comment>
<keyword evidence="4" id="KW-0732">Signal</keyword>
<accession>A0A9Q1C2Y5</accession>
<sequence length="129" mass="14540">MDPSLRLLSTTWFPIINAIALIFGNQVTAEECTVSTSQGNVRGETIWFTYDGSPSINQTIDVFKGIPYAEPPVGPNRFRKPVPKAPWETTLNTTTFRSICWQFPEFDIIPPQSEDCLFLNIWSPSVKVT</sequence>
<dbReference type="AlphaFoldDB" id="A0A9Q1C2Y5"/>
<evidence type="ECO:0000313" key="7">
    <source>
        <dbReference type="Proteomes" id="UP001152320"/>
    </source>
</evidence>
<dbReference type="InterPro" id="IPR029058">
    <property type="entry name" value="AB_hydrolase_fold"/>
</dbReference>
<evidence type="ECO:0000313" key="6">
    <source>
        <dbReference type="EMBL" id="KAJ8037026.1"/>
    </source>
</evidence>
<reference evidence="6" key="1">
    <citation type="submission" date="2021-10" db="EMBL/GenBank/DDBJ databases">
        <title>Tropical sea cucumber genome reveals ecological adaptation and Cuvierian tubules defense mechanism.</title>
        <authorList>
            <person name="Chen T."/>
        </authorList>
    </citation>
    <scope>NUCLEOTIDE SEQUENCE</scope>
    <source>
        <strain evidence="6">Nanhai2018</strain>
        <tissue evidence="6">Muscle</tissue>
    </source>
</reference>
<feature type="domain" description="Carboxylesterase type B" evidence="5">
    <location>
        <begin position="33"/>
        <end position="125"/>
    </location>
</feature>
<dbReference type="Proteomes" id="UP001152320">
    <property type="component" value="Chromosome 8"/>
</dbReference>
<protein>
    <submittedName>
        <fullName evidence="6">Acetylcholinesterase</fullName>
    </submittedName>
</protein>
<keyword evidence="7" id="KW-1185">Reference proteome</keyword>
<name>A0A9Q1C2Y5_HOLLE</name>
<proteinExistence type="inferred from homology"/>
<feature type="signal peptide" evidence="4">
    <location>
        <begin position="1"/>
        <end position="29"/>
    </location>
</feature>
<dbReference type="InterPro" id="IPR050654">
    <property type="entry name" value="AChE-related_enzymes"/>
</dbReference>
<dbReference type="EMBL" id="JAIZAY010000008">
    <property type="protein sequence ID" value="KAJ8037026.1"/>
    <property type="molecule type" value="Genomic_DNA"/>
</dbReference>
<dbReference type="InterPro" id="IPR002018">
    <property type="entry name" value="CarbesteraseB"/>
</dbReference>
<dbReference type="OrthoDB" id="6846267at2759"/>
<dbReference type="Pfam" id="PF00135">
    <property type="entry name" value="COesterase"/>
    <property type="match status" value="1"/>
</dbReference>
<keyword evidence="2" id="KW-0719">Serine esterase</keyword>
<evidence type="ECO:0000256" key="3">
    <source>
        <dbReference type="ARBA" id="ARBA00022801"/>
    </source>
</evidence>
<evidence type="ECO:0000256" key="4">
    <source>
        <dbReference type="SAM" id="SignalP"/>
    </source>
</evidence>
<organism evidence="6 7">
    <name type="scientific">Holothuria leucospilota</name>
    <name type="common">Black long sea cucumber</name>
    <name type="synonym">Mertensiothuria leucospilota</name>
    <dbReference type="NCBI Taxonomy" id="206669"/>
    <lineage>
        <taxon>Eukaryota</taxon>
        <taxon>Metazoa</taxon>
        <taxon>Echinodermata</taxon>
        <taxon>Eleutherozoa</taxon>
        <taxon>Echinozoa</taxon>
        <taxon>Holothuroidea</taxon>
        <taxon>Aspidochirotacea</taxon>
        <taxon>Aspidochirotida</taxon>
        <taxon>Holothuriidae</taxon>
        <taxon>Holothuria</taxon>
    </lineage>
</organism>
<dbReference type="PANTHER" id="PTHR43918:SF4">
    <property type="entry name" value="CARBOXYLIC ESTER HYDROLASE"/>
    <property type="match status" value="1"/>
</dbReference>
<evidence type="ECO:0000259" key="5">
    <source>
        <dbReference type="Pfam" id="PF00135"/>
    </source>
</evidence>
<dbReference type="Gene3D" id="3.40.50.1820">
    <property type="entry name" value="alpha/beta hydrolase"/>
    <property type="match status" value="1"/>
</dbReference>
<dbReference type="InterPro" id="IPR019819">
    <property type="entry name" value="Carboxylesterase_B_CS"/>
</dbReference>
<dbReference type="GO" id="GO:0052689">
    <property type="term" value="F:carboxylic ester hydrolase activity"/>
    <property type="evidence" value="ECO:0007669"/>
    <property type="project" value="UniProtKB-KW"/>
</dbReference>
<keyword evidence="3" id="KW-0378">Hydrolase</keyword>
<dbReference type="PANTHER" id="PTHR43918">
    <property type="entry name" value="ACETYLCHOLINESTERASE"/>
    <property type="match status" value="1"/>
</dbReference>
<dbReference type="PROSITE" id="PS00941">
    <property type="entry name" value="CARBOXYLESTERASE_B_2"/>
    <property type="match status" value="1"/>
</dbReference>
<evidence type="ECO:0000256" key="2">
    <source>
        <dbReference type="ARBA" id="ARBA00022487"/>
    </source>
</evidence>
<gene>
    <name evidence="6" type="ORF">HOLleu_17744</name>
</gene>